<gene>
    <name evidence="1" type="ORF">JOE21_002013</name>
</gene>
<dbReference type="RefSeq" id="WP_309865339.1">
    <property type="nucleotide sequence ID" value="NZ_JAVDQG010000004.1"/>
</dbReference>
<keyword evidence="2" id="KW-1185">Reference proteome</keyword>
<evidence type="ECO:0000313" key="2">
    <source>
        <dbReference type="Proteomes" id="UP001185012"/>
    </source>
</evidence>
<proteinExistence type="predicted"/>
<sequence length="53" mass="5895">MSNTGHGLEDKLGKGIHLLKKWRASIQTLLPGKKINKVNFFLQNGLPIPVEDV</sequence>
<dbReference type="EMBL" id="JAVDQG010000004">
    <property type="protein sequence ID" value="MDR6226007.1"/>
    <property type="molecule type" value="Genomic_DNA"/>
</dbReference>
<dbReference type="Proteomes" id="UP001185012">
    <property type="component" value="Unassembled WGS sequence"/>
</dbReference>
<comment type="caution">
    <text evidence="1">The sequence shown here is derived from an EMBL/GenBank/DDBJ whole genome shotgun (WGS) entry which is preliminary data.</text>
</comment>
<organism evidence="1 2">
    <name type="scientific">Desmospora profundinema</name>
    <dbReference type="NCBI Taxonomy" id="1571184"/>
    <lineage>
        <taxon>Bacteria</taxon>
        <taxon>Bacillati</taxon>
        <taxon>Bacillota</taxon>
        <taxon>Bacilli</taxon>
        <taxon>Bacillales</taxon>
        <taxon>Thermoactinomycetaceae</taxon>
        <taxon>Desmospora</taxon>
    </lineage>
</organism>
<protein>
    <submittedName>
        <fullName evidence="1">Uncharacterized protein</fullName>
    </submittedName>
</protein>
<evidence type="ECO:0000313" key="1">
    <source>
        <dbReference type="EMBL" id="MDR6226007.1"/>
    </source>
</evidence>
<name>A0ABU1IMJ8_9BACL</name>
<accession>A0ABU1IMJ8</accession>
<reference evidence="1 2" key="1">
    <citation type="submission" date="2023-07" db="EMBL/GenBank/DDBJ databases">
        <title>Genomic Encyclopedia of Type Strains, Phase IV (KMG-IV): sequencing the most valuable type-strain genomes for metagenomic binning, comparative biology and taxonomic classification.</title>
        <authorList>
            <person name="Goeker M."/>
        </authorList>
    </citation>
    <scope>NUCLEOTIDE SEQUENCE [LARGE SCALE GENOMIC DNA]</scope>
    <source>
        <strain evidence="1 2">DSM 45903</strain>
    </source>
</reference>